<protein>
    <recommendedName>
        <fullName evidence="11">RecBCD enzyme subunit RecD</fullName>
        <ecNumber evidence="11">5.6.2.3</ecNumber>
    </recommendedName>
    <alternativeName>
        <fullName evidence="11">DNA 5'-3' helicase subunit RecD</fullName>
    </alternativeName>
    <alternativeName>
        <fullName evidence="11">Exonuclease V subunit RecD</fullName>
        <shortName evidence="11">ExoV subunit RecD</shortName>
    </alternativeName>
    <alternativeName>
        <fullName evidence="11">Helicase/nuclease RecBCD subunit RecD</fullName>
    </alternativeName>
</protein>
<feature type="domain" description="AAA+ ATPase" evidence="12">
    <location>
        <begin position="191"/>
        <end position="411"/>
    </location>
</feature>
<dbReference type="InterPro" id="IPR006344">
    <property type="entry name" value="RecD"/>
</dbReference>
<dbReference type="NCBIfam" id="TIGR01447">
    <property type="entry name" value="recD"/>
    <property type="match status" value="1"/>
</dbReference>
<dbReference type="GO" id="GO:0017116">
    <property type="term" value="F:single-stranded DNA helicase activity"/>
    <property type="evidence" value="ECO:0007669"/>
    <property type="project" value="TreeGrafter"/>
</dbReference>
<evidence type="ECO:0000259" key="12">
    <source>
        <dbReference type="SMART" id="SM00382"/>
    </source>
</evidence>
<dbReference type="GO" id="GO:0043139">
    <property type="term" value="F:5'-3' DNA helicase activity"/>
    <property type="evidence" value="ECO:0007669"/>
    <property type="project" value="UniProtKB-UniRule"/>
</dbReference>
<comment type="subunit">
    <text evidence="11">Heterotrimer of RecB, RecC and RecD. All subunits contribute to DNA-binding.</text>
</comment>
<sequence>MGTVAAEIDESHLVRSAVGLLATFNRAGVLLPADVHTAARIGAICQEADDRVLLAVALTVRALRVGSVCVDLTTVAQTAFDDSEHQLDTSTLPWPDPEAWLAAVRASPAVAVGADAPAGRPLRLAFGRLYLERYWGQEETVRTELTRRAAATPPDVDTERLSAGLARLFDGSDLPAGEPDRQRLAAAVAALGRVTVLAGGPGTGKTTTVARLLALLLDQPRPGDRPLRVALAAPTGKAAARLEEAVRGAAAALDPDALDDADRAVLSGLQASTLHRLLGWRPDSRSRFRHDAQHHLPHDVVVVDEMSMVSLTLMARLLEAVRPDARLVLVGDPDQLSSVEAGAVLADITGAPGDTDTRLVDGLSALGIETPDPVRHGVVALTHTWRFGGVIGELAAAIRASDPDAVMAVLRRGDPALSFVETVGEDGSGSATIDPGAVPELRRAVVSAGRRVLDAARAGEAGEAIRGLEEHRLLCAHRRGPFGMTRWSREAERWLAEDLPGYGAGTTDPAVATGSTGASGRTTAPAMTEWYLGRPLLVTDNDYDLNLYNGDTGVVVRTPSGVRAAFARGADPVLVAPVRLDSVQTMHAMTVHRAQGSQFGTVSFVVPPPDSPLLTRELLYTAVTRARDAVRVIGSEAAIRRSVLRPANRASGLRDRLA</sequence>
<dbReference type="Pfam" id="PF13245">
    <property type="entry name" value="AAA_19"/>
    <property type="match status" value="1"/>
</dbReference>
<keyword evidence="5 11" id="KW-0347">Helicase</keyword>
<proteinExistence type="inferred from homology"/>
<evidence type="ECO:0000256" key="3">
    <source>
        <dbReference type="ARBA" id="ARBA00022763"/>
    </source>
</evidence>
<dbReference type="Pfam" id="PF21185">
    <property type="entry name" value="RecD_N"/>
    <property type="match status" value="1"/>
</dbReference>
<dbReference type="GO" id="GO:0009338">
    <property type="term" value="C:exodeoxyribonuclease V complex"/>
    <property type="evidence" value="ECO:0007669"/>
    <property type="project" value="InterPro"/>
</dbReference>
<organism evidence="13 14">
    <name type="scientific">Microlunatus kandeliicorticis</name>
    <dbReference type="NCBI Taxonomy" id="1759536"/>
    <lineage>
        <taxon>Bacteria</taxon>
        <taxon>Bacillati</taxon>
        <taxon>Actinomycetota</taxon>
        <taxon>Actinomycetes</taxon>
        <taxon>Propionibacteriales</taxon>
        <taxon>Propionibacteriaceae</taxon>
        <taxon>Microlunatus</taxon>
    </lineage>
</organism>
<dbReference type="Proteomes" id="UP000523079">
    <property type="component" value="Unassembled WGS sequence"/>
</dbReference>
<evidence type="ECO:0000256" key="5">
    <source>
        <dbReference type="ARBA" id="ARBA00022806"/>
    </source>
</evidence>
<evidence type="ECO:0000256" key="7">
    <source>
        <dbReference type="ARBA" id="ARBA00022840"/>
    </source>
</evidence>
<keyword evidence="2 11" id="KW-0547">Nucleotide-binding</keyword>
<keyword evidence="6 11" id="KW-0269">Exonuclease</keyword>
<dbReference type="InterPro" id="IPR050534">
    <property type="entry name" value="Coronavir_polyprotein_1ab"/>
</dbReference>
<keyword evidence="9 11" id="KW-0234">DNA repair</keyword>
<dbReference type="InterPro" id="IPR027417">
    <property type="entry name" value="P-loop_NTPase"/>
</dbReference>
<dbReference type="EMBL" id="JACGWT010000005">
    <property type="protein sequence ID" value="MBA8795634.1"/>
    <property type="molecule type" value="Genomic_DNA"/>
</dbReference>
<dbReference type="InterPro" id="IPR049550">
    <property type="entry name" value="RecD_N"/>
</dbReference>
<dbReference type="SMART" id="SM00382">
    <property type="entry name" value="AAA"/>
    <property type="match status" value="1"/>
</dbReference>
<dbReference type="InterPro" id="IPR041851">
    <property type="entry name" value="RecD_N_sf"/>
</dbReference>
<comment type="caution">
    <text evidence="13">The sequence shown here is derived from an EMBL/GenBank/DDBJ whole genome shotgun (WGS) entry which is preliminary data.</text>
</comment>
<dbReference type="InterPro" id="IPR027785">
    <property type="entry name" value="UvrD-like_helicase_C"/>
</dbReference>
<dbReference type="PANTHER" id="PTHR43788:SF6">
    <property type="entry name" value="DNA HELICASE B"/>
    <property type="match status" value="1"/>
</dbReference>
<dbReference type="GO" id="GO:0003677">
    <property type="term" value="F:DNA binding"/>
    <property type="evidence" value="ECO:0007669"/>
    <property type="project" value="UniProtKB-UniRule"/>
</dbReference>
<keyword evidence="3 11" id="KW-0227">DNA damage</keyword>
<evidence type="ECO:0000256" key="4">
    <source>
        <dbReference type="ARBA" id="ARBA00022801"/>
    </source>
</evidence>
<dbReference type="Pfam" id="PF13538">
    <property type="entry name" value="UvrD_C_2"/>
    <property type="match status" value="1"/>
</dbReference>
<keyword evidence="10 11" id="KW-0413">Isomerase</keyword>
<dbReference type="Gene3D" id="1.10.10.1020">
    <property type="entry name" value="RecBCD complex, subunit RecD, N-terminal domain"/>
    <property type="match status" value="1"/>
</dbReference>
<dbReference type="HAMAP" id="MF_01487">
    <property type="entry name" value="RecD"/>
    <property type="match status" value="1"/>
</dbReference>
<evidence type="ECO:0000256" key="11">
    <source>
        <dbReference type="HAMAP-Rule" id="MF_01487"/>
    </source>
</evidence>
<dbReference type="InterPro" id="IPR003593">
    <property type="entry name" value="AAA+_ATPase"/>
</dbReference>
<evidence type="ECO:0000256" key="8">
    <source>
        <dbReference type="ARBA" id="ARBA00023125"/>
    </source>
</evidence>
<feature type="binding site" evidence="11">
    <location>
        <begin position="199"/>
        <end position="206"/>
    </location>
    <ligand>
        <name>ATP</name>
        <dbReference type="ChEBI" id="CHEBI:30616"/>
    </ligand>
</feature>
<keyword evidence="1 11" id="KW-0540">Nuclease</keyword>
<reference evidence="13 14" key="1">
    <citation type="submission" date="2020-07" db="EMBL/GenBank/DDBJ databases">
        <title>Sequencing the genomes of 1000 actinobacteria strains.</title>
        <authorList>
            <person name="Klenk H.-P."/>
        </authorList>
    </citation>
    <scope>NUCLEOTIDE SEQUENCE [LARGE SCALE GENOMIC DNA]</scope>
    <source>
        <strain evidence="13 14">DSM 100723</strain>
    </source>
</reference>
<dbReference type="Gene3D" id="3.40.50.300">
    <property type="entry name" value="P-loop containing nucleotide triphosphate hydrolases"/>
    <property type="match status" value="3"/>
</dbReference>
<dbReference type="SUPFAM" id="SSF52540">
    <property type="entry name" value="P-loop containing nucleoside triphosphate hydrolases"/>
    <property type="match status" value="1"/>
</dbReference>
<dbReference type="PANTHER" id="PTHR43788">
    <property type="entry name" value="DNA2/NAM7 HELICASE FAMILY MEMBER"/>
    <property type="match status" value="1"/>
</dbReference>
<evidence type="ECO:0000256" key="2">
    <source>
        <dbReference type="ARBA" id="ARBA00022741"/>
    </source>
</evidence>
<dbReference type="GO" id="GO:0008854">
    <property type="term" value="F:exodeoxyribonuclease V activity"/>
    <property type="evidence" value="ECO:0007669"/>
    <property type="project" value="InterPro"/>
</dbReference>
<evidence type="ECO:0000256" key="9">
    <source>
        <dbReference type="ARBA" id="ARBA00023204"/>
    </source>
</evidence>
<gene>
    <name evidence="11" type="primary">recD</name>
    <name evidence="13" type="ORF">FHX74_003270</name>
</gene>
<comment type="catalytic activity">
    <reaction evidence="11">
        <text>ATP + H2O = ADP + phosphate + H(+)</text>
        <dbReference type="Rhea" id="RHEA:13065"/>
        <dbReference type="ChEBI" id="CHEBI:15377"/>
        <dbReference type="ChEBI" id="CHEBI:15378"/>
        <dbReference type="ChEBI" id="CHEBI:30616"/>
        <dbReference type="ChEBI" id="CHEBI:43474"/>
        <dbReference type="ChEBI" id="CHEBI:456216"/>
        <dbReference type="EC" id="5.6.2.3"/>
    </reaction>
</comment>
<dbReference type="CDD" id="cd18809">
    <property type="entry name" value="SF1_C_RecD"/>
    <property type="match status" value="1"/>
</dbReference>
<evidence type="ECO:0000313" key="13">
    <source>
        <dbReference type="EMBL" id="MBA8795634.1"/>
    </source>
</evidence>
<accession>A0A7W3IUR5</accession>
<dbReference type="GO" id="GO:0000724">
    <property type="term" value="P:double-strand break repair via homologous recombination"/>
    <property type="evidence" value="ECO:0007669"/>
    <property type="project" value="UniProtKB-UniRule"/>
</dbReference>
<evidence type="ECO:0000256" key="10">
    <source>
        <dbReference type="ARBA" id="ARBA00023235"/>
    </source>
</evidence>
<comment type="miscellaneous">
    <text evidence="11">In the RecBCD complex, RecB has a slow 3'-5' helicase, an exonuclease activity and loads RecA onto ssDNA, RecD has a fast 5'-3' helicase activity, while RecC stimulates the ATPase and processivity of the RecB helicase and contributes to recognition of the Chi site.</text>
</comment>
<dbReference type="EC" id="5.6.2.3" evidence="11"/>
<comment type="function">
    <text evidence="11">A helicase/nuclease that prepares dsDNA breaks (DSB) for recombinational DNA repair. Binds to DSBs and unwinds DNA via a highly rapid and processive ATP-dependent bidirectional helicase activity. Unwinds dsDNA until it encounters a Chi (crossover hotspot instigator) sequence from the 3' direction. Cuts ssDNA a few nucleotides 3' to the Chi site. The properties and activities of the enzyme are changed at Chi. The Chi-altered holoenzyme produces a long 3'-ssDNA overhang and facilitates RecA-binding to the ssDNA for homologous DNA recombination and repair. Holoenzyme degrades any linearized DNA that is unable to undergo homologous recombination. In the holoenzyme this subunit has ssDNA-dependent ATPase and 5'-3' helicase activity. When added to pre-assembled RecBC greatly stimulates nuclease activity and augments holoenzyme processivity. Negatively regulates the RecA-loading ability of RecBCD.</text>
</comment>
<name>A0A7W3IUR5_9ACTN</name>
<dbReference type="CDD" id="cd17933">
    <property type="entry name" value="DEXSc_RecD-like"/>
    <property type="match status" value="1"/>
</dbReference>
<keyword evidence="8 11" id="KW-0238">DNA-binding</keyword>
<keyword evidence="7 11" id="KW-0067">ATP-binding</keyword>
<dbReference type="AlphaFoldDB" id="A0A7W3IUR5"/>
<dbReference type="GO" id="GO:0005524">
    <property type="term" value="F:ATP binding"/>
    <property type="evidence" value="ECO:0007669"/>
    <property type="project" value="UniProtKB-UniRule"/>
</dbReference>
<keyword evidence="14" id="KW-1185">Reference proteome</keyword>
<evidence type="ECO:0000313" key="14">
    <source>
        <dbReference type="Proteomes" id="UP000523079"/>
    </source>
</evidence>
<comment type="similarity">
    <text evidence="11">Belongs to the RecD family.</text>
</comment>
<evidence type="ECO:0000256" key="1">
    <source>
        <dbReference type="ARBA" id="ARBA00022722"/>
    </source>
</evidence>
<keyword evidence="4 11" id="KW-0378">Hydrolase</keyword>
<evidence type="ECO:0000256" key="6">
    <source>
        <dbReference type="ARBA" id="ARBA00022839"/>
    </source>
</evidence>